<dbReference type="OrthoDB" id="9805360at2"/>
<feature type="domain" description="MIP18 family-like" evidence="2">
    <location>
        <begin position="48"/>
        <end position="118"/>
    </location>
</feature>
<evidence type="ECO:0000259" key="2">
    <source>
        <dbReference type="Pfam" id="PF01883"/>
    </source>
</evidence>
<dbReference type="EMBL" id="NPEV01000005">
    <property type="protein sequence ID" value="RAI29107.1"/>
    <property type="molecule type" value="Genomic_DNA"/>
</dbReference>
<evidence type="ECO:0000256" key="1">
    <source>
        <dbReference type="SAM" id="MobiDB-lite"/>
    </source>
</evidence>
<organism evidence="3 4">
    <name type="scientific">Rhodobium orientis</name>
    <dbReference type="NCBI Taxonomy" id="34017"/>
    <lineage>
        <taxon>Bacteria</taxon>
        <taxon>Pseudomonadati</taxon>
        <taxon>Pseudomonadota</taxon>
        <taxon>Alphaproteobacteria</taxon>
        <taxon>Hyphomicrobiales</taxon>
        <taxon>Rhodobiaceae</taxon>
        <taxon>Rhodobium</taxon>
    </lineage>
</organism>
<dbReference type="AlphaFoldDB" id="A0A327JSA6"/>
<dbReference type="Pfam" id="PF01883">
    <property type="entry name" value="FeS_assembly_P"/>
    <property type="match status" value="1"/>
</dbReference>
<dbReference type="Proteomes" id="UP000249299">
    <property type="component" value="Unassembled WGS sequence"/>
</dbReference>
<gene>
    <name evidence="3" type="ORF">CH339_03825</name>
</gene>
<feature type="compositionally biased region" description="Basic and acidic residues" evidence="1">
    <location>
        <begin position="1"/>
        <end position="12"/>
    </location>
</feature>
<dbReference type="PANTHER" id="PTHR42831:SF1">
    <property type="entry name" value="FE-S PROTEIN MATURATION AUXILIARY FACTOR YITW"/>
    <property type="match status" value="1"/>
</dbReference>
<dbReference type="RefSeq" id="WP_111432962.1">
    <property type="nucleotide sequence ID" value="NZ_JACIGG010000005.1"/>
</dbReference>
<dbReference type="InterPro" id="IPR002744">
    <property type="entry name" value="MIP18-like"/>
</dbReference>
<protein>
    <submittedName>
        <fullName evidence="3">SUF system Fe-S cluster assembly protein</fullName>
    </submittedName>
</protein>
<feature type="region of interest" description="Disordered" evidence="1">
    <location>
        <begin position="1"/>
        <end position="26"/>
    </location>
</feature>
<dbReference type="SUPFAM" id="SSF117916">
    <property type="entry name" value="Fe-S cluster assembly (FSCA) domain-like"/>
    <property type="match status" value="1"/>
</dbReference>
<dbReference type="NCBIfam" id="TIGR02945">
    <property type="entry name" value="SUF_assoc"/>
    <property type="match status" value="1"/>
</dbReference>
<dbReference type="PANTHER" id="PTHR42831">
    <property type="entry name" value="FE-S PROTEIN MATURATION AUXILIARY FACTOR YITW"/>
    <property type="match status" value="1"/>
</dbReference>
<keyword evidence="4" id="KW-1185">Reference proteome</keyword>
<dbReference type="Gene3D" id="3.30.300.130">
    <property type="entry name" value="Fe-S cluster assembly (FSCA)"/>
    <property type="match status" value="1"/>
</dbReference>
<dbReference type="InterPro" id="IPR014291">
    <property type="entry name" value="SUF_FeS_clus_asmbl-assoc"/>
</dbReference>
<comment type="caution">
    <text evidence="3">The sequence shown here is derived from an EMBL/GenBank/DDBJ whole genome shotgun (WGS) entry which is preliminary data.</text>
</comment>
<proteinExistence type="predicted"/>
<sequence>MTEESTARKTVDEPGTTTADDTARDGEMNLAFSAPALPAEEAEQLCRDIILALKTVYDPEIPADVYELGLIYEVAVDADRNVAVVMTLTAPGCPVAGEMPGWVANAVSTVPGLGQVDVEMVFDPMWNPERMSDEARVQLDFFY</sequence>
<dbReference type="InterPro" id="IPR034904">
    <property type="entry name" value="FSCA_dom_sf"/>
</dbReference>
<name>A0A327JSA6_9HYPH</name>
<evidence type="ECO:0000313" key="4">
    <source>
        <dbReference type="Proteomes" id="UP000249299"/>
    </source>
</evidence>
<reference evidence="3 4" key="1">
    <citation type="submission" date="2017-07" db="EMBL/GenBank/DDBJ databases">
        <title>Draft Genome Sequences of Select Purple Nonsulfur Bacteria.</title>
        <authorList>
            <person name="Lasarre B."/>
            <person name="Mckinlay J.B."/>
        </authorList>
    </citation>
    <scope>NUCLEOTIDE SEQUENCE [LARGE SCALE GENOMIC DNA]</scope>
    <source>
        <strain evidence="3 4">DSM 11290</strain>
    </source>
</reference>
<dbReference type="InterPro" id="IPR052339">
    <property type="entry name" value="Fe-S_Maturation_MIP18"/>
</dbReference>
<accession>A0A327JSA6</accession>
<evidence type="ECO:0000313" key="3">
    <source>
        <dbReference type="EMBL" id="RAI29107.1"/>
    </source>
</evidence>